<dbReference type="AlphaFoldDB" id="A0A6L9SFN4"/>
<dbReference type="Proteomes" id="UP000475214">
    <property type="component" value="Unassembled WGS sequence"/>
</dbReference>
<dbReference type="InterPro" id="IPR000683">
    <property type="entry name" value="Gfo/Idh/MocA-like_OxRdtase_N"/>
</dbReference>
<dbReference type="InterPro" id="IPR036291">
    <property type="entry name" value="NAD(P)-bd_dom_sf"/>
</dbReference>
<evidence type="ECO:0000313" key="4">
    <source>
        <dbReference type="Proteomes" id="UP000475214"/>
    </source>
</evidence>
<dbReference type="SUPFAM" id="SSF51735">
    <property type="entry name" value="NAD(P)-binding Rossmann-fold domains"/>
    <property type="match status" value="1"/>
</dbReference>
<dbReference type="EMBL" id="JAAGOA010000027">
    <property type="protein sequence ID" value="NEE03929.1"/>
    <property type="molecule type" value="Genomic_DNA"/>
</dbReference>
<gene>
    <name evidence="3" type="ORF">G1H10_27550</name>
</gene>
<feature type="domain" description="Gfo/Idh/MocA-like oxidoreductase N-terminal" evidence="1">
    <location>
        <begin position="11"/>
        <end position="131"/>
    </location>
</feature>
<evidence type="ECO:0000313" key="3">
    <source>
        <dbReference type="EMBL" id="NEE03929.1"/>
    </source>
</evidence>
<keyword evidence="4" id="KW-1185">Reference proteome</keyword>
<dbReference type="Pfam" id="PF22725">
    <property type="entry name" value="GFO_IDH_MocA_C3"/>
    <property type="match status" value="1"/>
</dbReference>
<dbReference type="Gene3D" id="3.30.360.10">
    <property type="entry name" value="Dihydrodipicolinate Reductase, domain 2"/>
    <property type="match status" value="1"/>
</dbReference>
<evidence type="ECO:0000259" key="1">
    <source>
        <dbReference type="Pfam" id="PF01408"/>
    </source>
</evidence>
<evidence type="ECO:0000259" key="2">
    <source>
        <dbReference type="Pfam" id="PF22725"/>
    </source>
</evidence>
<dbReference type="RefSeq" id="WP_163744024.1">
    <property type="nucleotide sequence ID" value="NZ_JAAGOA010000027.1"/>
</dbReference>
<dbReference type="InterPro" id="IPR055170">
    <property type="entry name" value="GFO_IDH_MocA-like_dom"/>
</dbReference>
<dbReference type="SUPFAM" id="SSF55347">
    <property type="entry name" value="Glyceraldehyde-3-phosphate dehydrogenase-like, C-terminal domain"/>
    <property type="match status" value="1"/>
</dbReference>
<reference evidence="3 4" key="1">
    <citation type="submission" date="2020-02" db="EMBL/GenBank/DDBJ databases">
        <authorList>
            <person name="Li X.-J."/>
            <person name="Han X.-M."/>
        </authorList>
    </citation>
    <scope>NUCLEOTIDE SEQUENCE [LARGE SCALE GENOMIC DNA]</scope>
    <source>
        <strain evidence="3 4">CCTCC AB 2017055</strain>
    </source>
</reference>
<protein>
    <submittedName>
        <fullName evidence="3">Gfo/Idh/MocA family oxidoreductase</fullName>
    </submittedName>
</protein>
<dbReference type="PANTHER" id="PTHR43249:SF1">
    <property type="entry name" value="D-GLUCOSIDE 3-DEHYDROGENASE"/>
    <property type="match status" value="1"/>
</dbReference>
<organism evidence="3 4">
    <name type="scientific">Phytoactinopolyspora halotolerans</name>
    <dbReference type="NCBI Taxonomy" id="1981512"/>
    <lineage>
        <taxon>Bacteria</taxon>
        <taxon>Bacillati</taxon>
        <taxon>Actinomycetota</taxon>
        <taxon>Actinomycetes</taxon>
        <taxon>Jiangellales</taxon>
        <taxon>Jiangellaceae</taxon>
        <taxon>Phytoactinopolyspora</taxon>
    </lineage>
</organism>
<name>A0A6L9SFN4_9ACTN</name>
<dbReference type="GO" id="GO:0000166">
    <property type="term" value="F:nucleotide binding"/>
    <property type="evidence" value="ECO:0007669"/>
    <property type="project" value="InterPro"/>
</dbReference>
<comment type="caution">
    <text evidence="3">The sequence shown here is derived from an EMBL/GenBank/DDBJ whole genome shotgun (WGS) entry which is preliminary data.</text>
</comment>
<feature type="domain" description="GFO/IDH/MocA-like oxidoreductase" evidence="2">
    <location>
        <begin position="139"/>
        <end position="242"/>
    </location>
</feature>
<dbReference type="PANTHER" id="PTHR43249">
    <property type="entry name" value="UDP-N-ACETYL-2-AMINO-2-DEOXY-D-GLUCURONATE OXIDASE"/>
    <property type="match status" value="1"/>
</dbReference>
<sequence>MGATGIDHRVRLGVIGAGKHAMERIYPCLPYLPVDLAAVCDLDESRARHMARAFAGEEVYTDHRKMLSGIEVTIDAVLICTGHASQPALAIDAMEAGYPVWTEAPPGPSAAHATAMLETSRRTGQICMTGFAKRFAPVYQRVRTAIASPEFGTPSMLGIDWSFGKPAKEWQESFVLVFGIHMIDMARYMFGEVDQVFTRERDGHSFATTLSFADGAIGTLTMTANRGQHVTEEVELAGHYGQYIKIDSSGRMIRYHGGDVVEFYDRPLSMQDSLRDLGYLGQLTEFVGAVREERAPATSTIECACRTMRLHDAIIRSARERHAVDVSDG</sequence>
<proteinExistence type="predicted"/>
<dbReference type="InterPro" id="IPR052515">
    <property type="entry name" value="Gfo/Idh/MocA_Oxidoreductase"/>
</dbReference>
<dbReference type="Pfam" id="PF01408">
    <property type="entry name" value="GFO_IDH_MocA"/>
    <property type="match status" value="1"/>
</dbReference>
<accession>A0A6L9SFN4</accession>
<dbReference type="Gene3D" id="3.40.50.720">
    <property type="entry name" value="NAD(P)-binding Rossmann-like Domain"/>
    <property type="match status" value="1"/>
</dbReference>